<dbReference type="InterPro" id="IPR018060">
    <property type="entry name" value="HTH_AraC"/>
</dbReference>
<dbReference type="SMART" id="SM00342">
    <property type="entry name" value="HTH_ARAC"/>
    <property type="match status" value="1"/>
</dbReference>
<reference evidence="7" key="1">
    <citation type="journal article" date="2019" name="Int. J. Syst. Evol. Microbiol.">
        <title>The Global Catalogue of Microorganisms (GCM) 10K type strain sequencing project: providing services to taxonomists for standard genome sequencing and annotation.</title>
        <authorList>
            <consortium name="The Broad Institute Genomics Platform"/>
            <consortium name="The Broad Institute Genome Sequencing Center for Infectious Disease"/>
            <person name="Wu L."/>
            <person name="Ma J."/>
        </authorList>
    </citation>
    <scope>NUCLEOTIDE SEQUENCE [LARGE SCALE GENOMIC DNA]</scope>
    <source>
        <strain evidence="7">JCM 18302</strain>
    </source>
</reference>
<evidence type="ECO:0000259" key="5">
    <source>
        <dbReference type="PROSITE" id="PS01124"/>
    </source>
</evidence>
<evidence type="ECO:0000313" key="6">
    <source>
        <dbReference type="EMBL" id="GAA5127440.1"/>
    </source>
</evidence>
<dbReference type="PANTHER" id="PTHR46796">
    <property type="entry name" value="HTH-TYPE TRANSCRIPTIONAL ACTIVATOR RHAS-RELATED"/>
    <property type="match status" value="1"/>
</dbReference>
<dbReference type="SUPFAM" id="SSF46689">
    <property type="entry name" value="Homeodomain-like"/>
    <property type="match status" value="2"/>
</dbReference>
<dbReference type="InterPro" id="IPR009057">
    <property type="entry name" value="Homeodomain-like_sf"/>
</dbReference>
<accession>A0ABP9NP41</accession>
<proteinExistence type="predicted"/>
<dbReference type="InterPro" id="IPR050204">
    <property type="entry name" value="AraC_XylS_family_regulators"/>
</dbReference>
<feature type="compositionally biased region" description="Basic and acidic residues" evidence="4">
    <location>
        <begin position="285"/>
        <end position="298"/>
    </location>
</feature>
<keyword evidence="1" id="KW-0805">Transcription regulation</keyword>
<dbReference type="PROSITE" id="PS01124">
    <property type="entry name" value="HTH_ARAC_FAMILY_2"/>
    <property type="match status" value="1"/>
</dbReference>
<evidence type="ECO:0000256" key="1">
    <source>
        <dbReference type="ARBA" id="ARBA00023015"/>
    </source>
</evidence>
<dbReference type="InterPro" id="IPR018062">
    <property type="entry name" value="HTH_AraC-typ_CS"/>
</dbReference>
<dbReference type="Gene3D" id="1.10.10.60">
    <property type="entry name" value="Homeodomain-like"/>
    <property type="match status" value="1"/>
</dbReference>
<gene>
    <name evidence="6" type="ORF">GCM10023320_44800</name>
</gene>
<sequence>MRGSIAVVRHLTRIASAEDVAVDDLRIVERTHAWTAPEHTPGHQLVFVRRGTFGLRLRRAETTVDPVRAFVGRAGDEQSIAHRPGREDACTVVSLGPRLADDVLPRRLPATLRTSGPVDMAHRALLARARQGADGFELSERVVRLADGLLRDPASAPARDGAPSHRRLAEAAREVLVADPAFDGLVRLARLLGVSRSHLSRVFRAETGETLTRYRRHLRVRAALDRLADGHRDLAGLAADLGFADHAHLTRAVRAEVGDPPSHVRRILADEHESSSRARRRRGRSTHDRSNLERPHIR</sequence>
<evidence type="ECO:0000256" key="2">
    <source>
        <dbReference type="ARBA" id="ARBA00023125"/>
    </source>
</evidence>
<protein>
    <submittedName>
        <fullName evidence="6">Helix-turn-helix transcriptional regulator</fullName>
    </submittedName>
</protein>
<keyword evidence="7" id="KW-1185">Reference proteome</keyword>
<feature type="domain" description="HTH araC/xylS-type" evidence="5">
    <location>
        <begin position="166"/>
        <end position="267"/>
    </location>
</feature>
<dbReference type="PROSITE" id="PS00041">
    <property type="entry name" value="HTH_ARAC_FAMILY_1"/>
    <property type="match status" value="2"/>
</dbReference>
<feature type="region of interest" description="Disordered" evidence="4">
    <location>
        <begin position="260"/>
        <end position="298"/>
    </location>
</feature>
<feature type="compositionally biased region" description="Basic and acidic residues" evidence="4">
    <location>
        <begin position="267"/>
        <end position="276"/>
    </location>
</feature>
<dbReference type="EMBL" id="BAABJO010000017">
    <property type="protein sequence ID" value="GAA5127440.1"/>
    <property type="molecule type" value="Genomic_DNA"/>
</dbReference>
<comment type="caution">
    <text evidence="6">The sequence shown here is derived from an EMBL/GenBank/DDBJ whole genome shotgun (WGS) entry which is preliminary data.</text>
</comment>
<keyword evidence="3" id="KW-0804">Transcription</keyword>
<dbReference type="Pfam" id="PF12833">
    <property type="entry name" value="HTH_18"/>
    <property type="match status" value="1"/>
</dbReference>
<evidence type="ECO:0000256" key="3">
    <source>
        <dbReference type="ARBA" id="ARBA00023163"/>
    </source>
</evidence>
<evidence type="ECO:0000256" key="4">
    <source>
        <dbReference type="SAM" id="MobiDB-lite"/>
    </source>
</evidence>
<evidence type="ECO:0000313" key="7">
    <source>
        <dbReference type="Proteomes" id="UP001500804"/>
    </source>
</evidence>
<organism evidence="6 7">
    <name type="scientific">Pseudonocardia adelaidensis</name>
    <dbReference type="NCBI Taxonomy" id="648754"/>
    <lineage>
        <taxon>Bacteria</taxon>
        <taxon>Bacillati</taxon>
        <taxon>Actinomycetota</taxon>
        <taxon>Actinomycetes</taxon>
        <taxon>Pseudonocardiales</taxon>
        <taxon>Pseudonocardiaceae</taxon>
        <taxon>Pseudonocardia</taxon>
    </lineage>
</organism>
<dbReference type="Proteomes" id="UP001500804">
    <property type="component" value="Unassembled WGS sequence"/>
</dbReference>
<name>A0ABP9NP41_9PSEU</name>
<keyword evidence="2" id="KW-0238">DNA-binding</keyword>